<name>A0ABR4HBF9_9EURO</name>
<evidence type="ECO:0000313" key="2">
    <source>
        <dbReference type="Proteomes" id="UP001610334"/>
    </source>
</evidence>
<comment type="caution">
    <text evidence="1">The sequence shown here is derived from an EMBL/GenBank/DDBJ whole genome shotgun (WGS) entry which is preliminary data.</text>
</comment>
<dbReference type="EMBL" id="JBFXLT010000046">
    <property type="protein sequence ID" value="KAL2812655.1"/>
    <property type="molecule type" value="Genomic_DNA"/>
</dbReference>
<evidence type="ECO:0000313" key="1">
    <source>
        <dbReference type="EMBL" id="KAL2812655.1"/>
    </source>
</evidence>
<gene>
    <name evidence="1" type="ORF">BJX63DRAFT_396286</name>
</gene>
<keyword evidence="2" id="KW-1185">Reference proteome</keyword>
<protein>
    <submittedName>
        <fullName evidence="1">Uncharacterized protein</fullName>
    </submittedName>
</protein>
<sequence>MPLGKNRPTIEPHRQYGIDPAPCEVFPRFPPCLFGAVADWLSATLWCDLPRKREQVALRSDRIMHINRPVLGLLEVAEDTNHCLSDRGYCRCAKWSIASLAQSRVLGYEVDLESHGQTVVEEAPLRVRVKKKSVVSLVAFGGALGSKAGEALQPWGFQCRQQTQGISRFTMAATTTSIRGI</sequence>
<dbReference type="Proteomes" id="UP001610334">
    <property type="component" value="Unassembled WGS sequence"/>
</dbReference>
<accession>A0ABR4HBF9</accession>
<reference evidence="1 2" key="1">
    <citation type="submission" date="2024-07" db="EMBL/GenBank/DDBJ databases">
        <title>Section-level genome sequencing and comparative genomics of Aspergillus sections Usti and Cavernicolus.</title>
        <authorList>
            <consortium name="Lawrence Berkeley National Laboratory"/>
            <person name="Nybo J.L."/>
            <person name="Vesth T.C."/>
            <person name="Theobald S."/>
            <person name="Frisvad J.C."/>
            <person name="Larsen T.O."/>
            <person name="Kjaerboelling I."/>
            <person name="Rothschild-Mancinelli K."/>
            <person name="Lyhne E.K."/>
            <person name="Kogle M.E."/>
            <person name="Barry K."/>
            <person name="Clum A."/>
            <person name="Na H."/>
            <person name="Ledsgaard L."/>
            <person name="Lin J."/>
            <person name="Lipzen A."/>
            <person name="Kuo A."/>
            <person name="Riley R."/>
            <person name="Mondo S."/>
            <person name="Labutti K."/>
            <person name="Haridas S."/>
            <person name="Pangalinan J."/>
            <person name="Salamov A.A."/>
            <person name="Simmons B.A."/>
            <person name="Magnuson J.K."/>
            <person name="Chen J."/>
            <person name="Drula E."/>
            <person name="Henrissat B."/>
            <person name="Wiebenga A."/>
            <person name="Lubbers R.J."/>
            <person name="Gomes A.C."/>
            <person name="Makela M.R."/>
            <person name="Stajich J."/>
            <person name="Grigoriev I.V."/>
            <person name="Mortensen U.H."/>
            <person name="De Vries R.P."/>
            <person name="Baker S.E."/>
            <person name="Andersen M.R."/>
        </authorList>
    </citation>
    <scope>NUCLEOTIDE SEQUENCE [LARGE SCALE GENOMIC DNA]</scope>
    <source>
        <strain evidence="1 2">CBS 588.65</strain>
    </source>
</reference>
<proteinExistence type="predicted"/>
<organism evidence="1 2">
    <name type="scientific">Aspergillus granulosus</name>
    <dbReference type="NCBI Taxonomy" id="176169"/>
    <lineage>
        <taxon>Eukaryota</taxon>
        <taxon>Fungi</taxon>
        <taxon>Dikarya</taxon>
        <taxon>Ascomycota</taxon>
        <taxon>Pezizomycotina</taxon>
        <taxon>Eurotiomycetes</taxon>
        <taxon>Eurotiomycetidae</taxon>
        <taxon>Eurotiales</taxon>
        <taxon>Aspergillaceae</taxon>
        <taxon>Aspergillus</taxon>
        <taxon>Aspergillus subgen. Nidulantes</taxon>
    </lineage>
</organism>